<feature type="transmembrane region" description="Helical" evidence="1">
    <location>
        <begin position="9"/>
        <end position="28"/>
    </location>
</feature>
<keyword evidence="1" id="KW-1133">Transmembrane helix</keyword>
<sequence length="68" mass="7584">MAGLKFLNPILKIMICVAGMVIMGYYLYDSLAQGLYETITLIRALVFVGFCYLLVQSVGDLMKDKKGE</sequence>
<evidence type="ECO:0000313" key="2">
    <source>
        <dbReference type="EMBL" id="AFM23041.1"/>
    </source>
</evidence>
<gene>
    <name evidence="2" type="ordered locus">Desti_0301</name>
</gene>
<protein>
    <submittedName>
        <fullName evidence="2">Uncharacterized protein</fullName>
    </submittedName>
</protein>
<accession>I4C0F0</accession>
<reference evidence="3" key="1">
    <citation type="submission" date="2012-06" db="EMBL/GenBank/DDBJ databases">
        <title>Complete sequence of chromosome of Desulfomonile tiedjei DSM 6799.</title>
        <authorList>
            <person name="Lucas S."/>
            <person name="Copeland A."/>
            <person name="Lapidus A."/>
            <person name="Glavina del Rio T."/>
            <person name="Dalin E."/>
            <person name="Tice H."/>
            <person name="Bruce D."/>
            <person name="Goodwin L."/>
            <person name="Pitluck S."/>
            <person name="Peters L."/>
            <person name="Ovchinnikova G."/>
            <person name="Zeytun A."/>
            <person name="Lu M."/>
            <person name="Kyrpides N."/>
            <person name="Mavromatis K."/>
            <person name="Ivanova N."/>
            <person name="Brettin T."/>
            <person name="Detter J.C."/>
            <person name="Han C."/>
            <person name="Larimer F."/>
            <person name="Land M."/>
            <person name="Hauser L."/>
            <person name="Markowitz V."/>
            <person name="Cheng J.-F."/>
            <person name="Hugenholtz P."/>
            <person name="Woyke T."/>
            <person name="Wu D."/>
            <person name="Spring S."/>
            <person name="Schroeder M."/>
            <person name="Brambilla E."/>
            <person name="Klenk H.-P."/>
            <person name="Eisen J.A."/>
        </authorList>
    </citation>
    <scope>NUCLEOTIDE SEQUENCE [LARGE SCALE GENOMIC DNA]</scope>
    <source>
        <strain evidence="3">ATCC 49306 / DSM 6799 / DCB-1</strain>
    </source>
</reference>
<evidence type="ECO:0000313" key="3">
    <source>
        <dbReference type="Proteomes" id="UP000006055"/>
    </source>
</evidence>
<name>I4C0F0_DESTA</name>
<dbReference type="RefSeq" id="WP_014808200.1">
    <property type="nucleotide sequence ID" value="NC_018025.1"/>
</dbReference>
<organism evidence="2 3">
    <name type="scientific">Desulfomonile tiedjei (strain ATCC 49306 / DSM 6799 / DCB-1)</name>
    <dbReference type="NCBI Taxonomy" id="706587"/>
    <lineage>
        <taxon>Bacteria</taxon>
        <taxon>Pseudomonadati</taxon>
        <taxon>Thermodesulfobacteriota</taxon>
        <taxon>Desulfomonilia</taxon>
        <taxon>Desulfomonilales</taxon>
        <taxon>Desulfomonilaceae</taxon>
        <taxon>Desulfomonile</taxon>
    </lineage>
</organism>
<keyword evidence="3" id="KW-1185">Reference proteome</keyword>
<dbReference type="Proteomes" id="UP000006055">
    <property type="component" value="Chromosome"/>
</dbReference>
<dbReference type="EMBL" id="CP003360">
    <property type="protein sequence ID" value="AFM23041.1"/>
    <property type="molecule type" value="Genomic_DNA"/>
</dbReference>
<dbReference type="AlphaFoldDB" id="I4C0F0"/>
<proteinExistence type="predicted"/>
<dbReference type="KEGG" id="dti:Desti_0301"/>
<dbReference type="HOGENOM" id="CLU_2787113_0_0_7"/>
<keyword evidence="1" id="KW-0472">Membrane</keyword>
<feature type="transmembrane region" description="Helical" evidence="1">
    <location>
        <begin position="34"/>
        <end position="55"/>
    </location>
</feature>
<evidence type="ECO:0000256" key="1">
    <source>
        <dbReference type="SAM" id="Phobius"/>
    </source>
</evidence>
<keyword evidence="1" id="KW-0812">Transmembrane</keyword>